<reference evidence="2" key="2">
    <citation type="submission" date="2020-09" db="EMBL/GenBank/DDBJ databases">
        <authorList>
            <person name="Sun Q."/>
            <person name="Ohkuma M."/>
        </authorList>
    </citation>
    <scope>NUCLEOTIDE SEQUENCE</scope>
    <source>
        <strain evidence="2">JCM 13064</strain>
    </source>
</reference>
<dbReference type="RefSeq" id="WP_189167311.1">
    <property type="nucleotide sequence ID" value="NZ_BMNT01000057.1"/>
</dbReference>
<evidence type="ECO:0000313" key="3">
    <source>
        <dbReference type="Proteomes" id="UP000645217"/>
    </source>
</evidence>
<protein>
    <submittedName>
        <fullName evidence="2">Transcriptional regulator</fullName>
    </submittedName>
</protein>
<evidence type="ECO:0000313" key="2">
    <source>
        <dbReference type="EMBL" id="GGL17388.1"/>
    </source>
</evidence>
<dbReference type="InterPro" id="IPR001387">
    <property type="entry name" value="Cro/C1-type_HTH"/>
</dbReference>
<dbReference type="SUPFAM" id="SSF47413">
    <property type="entry name" value="lambda repressor-like DNA-binding domains"/>
    <property type="match status" value="1"/>
</dbReference>
<dbReference type="CDD" id="cd00093">
    <property type="entry name" value="HTH_XRE"/>
    <property type="match status" value="1"/>
</dbReference>
<evidence type="ECO:0000259" key="1">
    <source>
        <dbReference type="PROSITE" id="PS50943"/>
    </source>
</evidence>
<dbReference type="SMART" id="SM00530">
    <property type="entry name" value="HTH_XRE"/>
    <property type="match status" value="1"/>
</dbReference>
<dbReference type="GO" id="GO:0003677">
    <property type="term" value="F:DNA binding"/>
    <property type="evidence" value="ECO:0007669"/>
    <property type="project" value="InterPro"/>
</dbReference>
<name>A0A917RPG1_9ACTN</name>
<accession>A0A917RPG1</accession>
<sequence length="274" mass="30947">MPAPRELDPAASAQALFGYELRRHRMAAGWTMEQLAQKICFSVALVGMVENARRTPSRDFAERCDKALQVDGALLRLWPFINRASTPSWFRPWLEVEREAATLRTWEPLVVPGLLQTEEYARAILLGEPRATCEDVEEQVAARMERQRIFERPEPPMLWAVLDEAVLHRPIGSAEIMAAQLHRLLEAGTLPYVTIQIVPLSAYCTTGLEGGFIIAQTRGLPDTVYLESAGQGQVVERAAEVEELTVRYEVIRAEALPRRASLDLIRETIQRWTT</sequence>
<reference evidence="2" key="1">
    <citation type="journal article" date="2014" name="Int. J. Syst. Evol. Microbiol.">
        <title>Complete genome sequence of Corynebacterium casei LMG S-19264T (=DSM 44701T), isolated from a smear-ripened cheese.</title>
        <authorList>
            <consortium name="US DOE Joint Genome Institute (JGI-PGF)"/>
            <person name="Walter F."/>
            <person name="Albersmeier A."/>
            <person name="Kalinowski J."/>
            <person name="Ruckert C."/>
        </authorList>
    </citation>
    <scope>NUCLEOTIDE SEQUENCE</scope>
    <source>
        <strain evidence="2">JCM 13064</strain>
    </source>
</reference>
<gene>
    <name evidence="2" type="ORF">GCM10007964_69270</name>
</gene>
<dbReference type="Pfam" id="PF19054">
    <property type="entry name" value="DUF5753"/>
    <property type="match status" value="1"/>
</dbReference>
<keyword evidence="3" id="KW-1185">Reference proteome</keyword>
<dbReference type="InterPro" id="IPR043917">
    <property type="entry name" value="DUF5753"/>
</dbReference>
<dbReference type="Pfam" id="PF13560">
    <property type="entry name" value="HTH_31"/>
    <property type="match status" value="1"/>
</dbReference>
<proteinExistence type="predicted"/>
<dbReference type="AlphaFoldDB" id="A0A917RPG1"/>
<organism evidence="2 3">
    <name type="scientific">Sphaerisporangium melleum</name>
    <dbReference type="NCBI Taxonomy" id="321316"/>
    <lineage>
        <taxon>Bacteria</taxon>
        <taxon>Bacillati</taxon>
        <taxon>Actinomycetota</taxon>
        <taxon>Actinomycetes</taxon>
        <taxon>Streptosporangiales</taxon>
        <taxon>Streptosporangiaceae</taxon>
        <taxon>Sphaerisporangium</taxon>
    </lineage>
</organism>
<dbReference type="PROSITE" id="PS50943">
    <property type="entry name" value="HTH_CROC1"/>
    <property type="match status" value="1"/>
</dbReference>
<feature type="domain" description="HTH cro/C1-type" evidence="1">
    <location>
        <begin position="21"/>
        <end position="75"/>
    </location>
</feature>
<comment type="caution">
    <text evidence="2">The sequence shown here is derived from an EMBL/GenBank/DDBJ whole genome shotgun (WGS) entry which is preliminary data.</text>
</comment>
<dbReference type="Proteomes" id="UP000645217">
    <property type="component" value="Unassembled WGS sequence"/>
</dbReference>
<dbReference type="EMBL" id="BMNT01000057">
    <property type="protein sequence ID" value="GGL17388.1"/>
    <property type="molecule type" value="Genomic_DNA"/>
</dbReference>
<dbReference type="InterPro" id="IPR010982">
    <property type="entry name" value="Lambda_DNA-bd_dom_sf"/>
</dbReference>
<dbReference type="Gene3D" id="1.10.260.40">
    <property type="entry name" value="lambda repressor-like DNA-binding domains"/>
    <property type="match status" value="1"/>
</dbReference>